<protein>
    <submittedName>
        <fullName evidence="1">Uncharacterized protein</fullName>
    </submittedName>
</protein>
<reference evidence="1 2" key="1">
    <citation type="submission" date="2020-08" db="EMBL/GenBank/DDBJ databases">
        <title>Functional genomics of gut bacteria from endangered species of beetles.</title>
        <authorList>
            <person name="Carlos-Shanley C."/>
        </authorList>
    </citation>
    <scope>NUCLEOTIDE SEQUENCE [LARGE SCALE GENOMIC DNA]</scope>
    <source>
        <strain evidence="1 2">S00245</strain>
    </source>
</reference>
<evidence type="ECO:0000313" key="2">
    <source>
        <dbReference type="Proteomes" id="UP000555448"/>
    </source>
</evidence>
<name>A0A7W7NWL0_9SPHN</name>
<sequence>MKNGHVAPVETLYHMERAEAFEDGYYQCVGIMPNSGVGRLLTMLDRALADGLDEEIGKLVLLGGFARAGLAEKLAAQFDGIDDVWLPACVKKQAHEHRAHLCHLG</sequence>
<dbReference type="EMBL" id="JACHLR010000011">
    <property type="protein sequence ID" value="MBB4859446.1"/>
    <property type="molecule type" value="Genomic_DNA"/>
</dbReference>
<evidence type="ECO:0000313" key="1">
    <source>
        <dbReference type="EMBL" id="MBB4859446.1"/>
    </source>
</evidence>
<keyword evidence="2" id="KW-1185">Reference proteome</keyword>
<proteinExistence type="predicted"/>
<dbReference type="AlphaFoldDB" id="A0A7W7NWL0"/>
<comment type="caution">
    <text evidence="1">The sequence shown here is derived from an EMBL/GenBank/DDBJ whole genome shotgun (WGS) entry which is preliminary data.</text>
</comment>
<organism evidence="1 2">
    <name type="scientific">Novosphingobium chloroacetimidivorans</name>
    <dbReference type="NCBI Taxonomy" id="1428314"/>
    <lineage>
        <taxon>Bacteria</taxon>
        <taxon>Pseudomonadati</taxon>
        <taxon>Pseudomonadota</taxon>
        <taxon>Alphaproteobacteria</taxon>
        <taxon>Sphingomonadales</taxon>
        <taxon>Sphingomonadaceae</taxon>
        <taxon>Novosphingobium</taxon>
    </lineage>
</organism>
<accession>A0A7W7NWL0</accession>
<gene>
    <name evidence="1" type="ORF">HNO88_002775</name>
</gene>
<dbReference type="RefSeq" id="WP_184246350.1">
    <property type="nucleotide sequence ID" value="NZ_JACHLR010000011.1"/>
</dbReference>
<dbReference type="Proteomes" id="UP000555448">
    <property type="component" value="Unassembled WGS sequence"/>
</dbReference>